<dbReference type="Proteomes" id="UP000241954">
    <property type="component" value="Unassembled WGS sequence"/>
</dbReference>
<dbReference type="SMART" id="SM00671">
    <property type="entry name" value="SEL1"/>
    <property type="match status" value="6"/>
</dbReference>
<dbReference type="EMBL" id="PYOP01000001">
    <property type="protein sequence ID" value="PSW99748.1"/>
    <property type="molecule type" value="Genomic_DNA"/>
</dbReference>
<dbReference type="RefSeq" id="WP_045035474.1">
    <property type="nucleotide sequence ID" value="NZ_JZSR01000001.1"/>
</dbReference>
<comment type="caution">
    <text evidence="2">The sequence shown here is derived from an EMBL/GenBank/DDBJ whole genome shotgun (WGS) entry which is preliminary data.</text>
</comment>
<dbReference type="PANTHER" id="PTHR11102">
    <property type="entry name" value="SEL-1-LIKE PROTEIN"/>
    <property type="match status" value="1"/>
</dbReference>
<evidence type="ECO:0000313" key="2">
    <source>
        <dbReference type="EMBL" id="PSV96886.1"/>
    </source>
</evidence>
<dbReference type="InterPro" id="IPR050767">
    <property type="entry name" value="Sel1_AlgK"/>
</dbReference>
<reference evidence="2 5" key="1">
    <citation type="submission" date="2018-01" db="EMBL/GenBank/DDBJ databases">
        <title>Whole genome sequencing of Histamine producing bacteria.</title>
        <authorList>
            <person name="Butler K."/>
        </authorList>
    </citation>
    <scope>NUCLEOTIDE SEQUENCE [LARGE SCALE GENOMIC DNA]</scope>
    <source>
        <strain evidence="3 4">ATCC 51761</strain>
        <strain evidence="2 5">NCIMB 13481</strain>
    </source>
</reference>
<feature type="compositionally biased region" description="Polar residues" evidence="1">
    <location>
        <begin position="32"/>
        <end position="41"/>
    </location>
</feature>
<dbReference type="Proteomes" id="UP000241190">
    <property type="component" value="Unassembled WGS sequence"/>
</dbReference>
<dbReference type="InterPro" id="IPR011990">
    <property type="entry name" value="TPR-like_helical_dom_sf"/>
</dbReference>
<evidence type="ECO:0000313" key="5">
    <source>
        <dbReference type="Proteomes" id="UP000241954"/>
    </source>
</evidence>
<dbReference type="EMBL" id="PYLW01000009">
    <property type="protein sequence ID" value="PSV96886.1"/>
    <property type="molecule type" value="Genomic_DNA"/>
</dbReference>
<evidence type="ECO:0000313" key="3">
    <source>
        <dbReference type="EMBL" id="PSW99748.1"/>
    </source>
</evidence>
<dbReference type="Pfam" id="PF08238">
    <property type="entry name" value="Sel1"/>
    <property type="match status" value="6"/>
</dbReference>
<dbReference type="SUPFAM" id="SSF81901">
    <property type="entry name" value="HCP-like"/>
    <property type="match status" value="2"/>
</dbReference>
<name>A0A0D8Q7H7_9GAMM</name>
<dbReference type="Gene3D" id="1.25.40.10">
    <property type="entry name" value="Tetratricopeptide repeat domain"/>
    <property type="match status" value="3"/>
</dbReference>
<protein>
    <recommendedName>
        <fullName evidence="6">Sel1 repeat family protein</fullName>
    </recommendedName>
</protein>
<proteinExistence type="predicted"/>
<accession>A0A0D8Q7H7</accession>
<dbReference type="PANTHER" id="PTHR11102:SF160">
    <property type="entry name" value="ERAD-ASSOCIATED E3 UBIQUITIN-PROTEIN LIGASE COMPONENT HRD3"/>
    <property type="match status" value="1"/>
</dbReference>
<evidence type="ECO:0000313" key="4">
    <source>
        <dbReference type="Proteomes" id="UP000241190"/>
    </source>
</evidence>
<keyword evidence="4" id="KW-1185">Reference proteome</keyword>
<sequence length="373" mass="42076">MKKMIVSTLIILCGCATENNESNRLNESESNKPTSISKNNARQTLSPLSQSILNIENADTSNQEKRNEIKKIEFIAEDDPDAMIYLAALYEEGELVTKSEKKARELYKKAADKDHLLARYYYALMLIDGRGGSADYKAAESNLLINVKNQHDPSSYSLGYLYFIQERHQDVIDILSKNDNTNNEYSNYLLAISLLALKKDTPQAIRLLQQSAQKGHPYSHLVLGDIYRRGLYDIEVDTTKSFKHLNIAAKENNPKALFDLATLSIENLTLIENNIGIAIEQLKSADKNGYPSASFELAKLYDQGSLIKQDFDKAIYWYKRSAAQGNNRAMYNLASIYINGDGVDVSIEQAEYWLTESAKNGNSRAKNLLEENK</sequence>
<gene>
    <name evidence="2" type="ORF">C9I88_10345</name>
    <name evidence="3" type="ORF">C9J52_00665</name>
</gene>
<evidence type="ECO:0008006" key="6">
    <source>
        <dbReference type="Google" id="ProtNLM"/>
    </source>
</evidence>
<dbReference type="AlphaFoldDB" id="A0A0D8Q7H7"/>
<dbReference type="PROSITE" id="PS51257">
    <property type="entry name" value="PROKAR_LIPOPROTEIN"/>
    <property type="match status" value="1"/>
</dbReference>
<dbReference type="InterPro" id="IPR006597">
    <property type="entry name" value="Sel1-like"/>
</dbReference>
<feature type="region of interest" description="Disordered" evidence="1">
    <location>
        <begin position="21"/>
        <end position="41"/>
    </location>
</feature>
<evidence type="ECO:0000256" key="1">
    <source>
        <dbReference type="SAM" id="MobiDB-lite"/>
    </source>
</evidence>
<organism evidence="2 5">
    <name type="scientific">Photobacterium iliopiscarium</name>
    <dbReference type="NCBI Taxonomy" id="56192"/>
    <lineage>
        <taxon>Bacteria</taxon>
        <taxon>Pseudomonadati</taxon>
        <taxon>Pseudomonadota</taxon>
        <taxon>Gammaproteobacteria</taxon>
        <taxon>Vibrionales</taxon>
        <taxon>Vibrionaceae</taxon>
        <taxon>Photobacterium</taxon>
    </lineage>
</organism>